<dbReference type="STRING" id="642780.SAMN04488570_1648"/>
<dbReference type="PROSITE" id="PS51186">
    <property type="entry name" value="GNAT"/>
    <property type="match status" value="1"/>
</dbReference>
<proteinExistence type="predicted"/>
<protein>
    <submittedName>
        <fullName evidence="2">Protein N-acetyltransferase, RimJ/RimL family</fullName>
    </submittedName>
</protein>
<evidence type="ECO:0000313" key="2">
    <source>
        <dbReference type="EMBL" id="SDS33299.1"/>
    </source>
</evidence>
<feature type="domain" description="N-acetyltransferase" evidence="1">
    <location>
        <begin position="16"/>
        <end position="179"/>
    </location>
</feature>
<keyword evidence="3" id="KW-1185">Reference proteome</keyword>
<dbReference type="GO" id="GO:1990189">
    <property type="term" value="F:protein N-terminal-serine acetyltransferase activity"/>
    <property type="evidence" value="ECO:0007669"/>
    <property type="project" value="TreeGrafter"/>
</dbReference>
<dbReference type="InterPro" id="IPR000182">
    <property type="entry name" value="GNAT_dom"/>
</dbReference>
<dbReference type="Gene3D" id="3.40.630.30">
    <property type="match status" value="1"/>
</dbReference>
<sequence length="199" mass="21066">MEAPVGGRVVAQGEGLVLRAPVPGDRSRMLEQAHDPVQLRHGQPAGVPVPSVIADLDDRVARSAQALADRTPGDLVVAEAADPALFLGSVSWRQDTPPLLRIADVGYAVHADARGRGVATRAVRLLSRWLLLDADGPGQARAQLEHSVENAASCRVALAAGYAREGVRRGFLPMCDPDHPDGVRRHDVCSHGLLPSDLA</sequence>
<evidence type="ECO:0000313" key="3">
    <source>
        <dbReference type="Proteomes" id="UP000198859"/>
    </source>
</evidence>
<dbReference type="SUPFAM" id="SSF55729">
    <property type="entry name" value="Acyl-CoA N-acyltransferases (Nat)"/>
    <property type="match status" value="1"/>
</dbReference>
<dbReference type="PANTHER" id="PTHR43441:SF10">
    <property type="entry name" value="ACETYLTRANSFERASE"/>
    <property type="match status" value="1"/>
</dbReference>
<dbReference type="Pfam" id="PF13302">
    <property type="entry name" value="Acetyltransf_3"/>
    <property type="match status" value="1"/>
</dbReference>
<accession>A0A1H1REE8</accession>
<dbReference type="GO" id="GO:0005737">
    <property type="term" value="C:cytoplasm"/>
    <property type="evidence" value="ECO:0007669"/>
    <property type="project" value="TreeGrafter"/>
</dbReference>
<gene>
    <name evidence="2" type="ORF">SAMN04488570_1648</name>
</gene>
<name>A0A1H1REE8_9ACTN</name>
<dbReference type="EMBL" id="LT629757">
    <property type="protein sequence ID" value="SDS33299.1"/>
    <property type="molecule type" value="Genomic_DNA"/>
</dbReference>
<dbReference type="PANTHER" id="PTHR43441">
    <property type="entry name" value="RIBOSOMAL-PROTEIN-SERINE ACETYLTRANSFERASE"/>
    <property type="match status" value="1"/>
</dbReference>
<dbReference type="InterPro" id="IPR051908">
    <property type="entry name" value="Ribosomal_N-acetyltransferase"/>
</dbReference>
<dbReference type="RefSeq" id="WP_157682789.1">
    <property type="nucleotide sequence ID" value="NZ_LT629757.1"/>
</dbReference>
<dbReference type="Proteomes" id="UP000198859">
    <property type="component" value="Chromosome I"/>
</dbReference>
<organism evidence="2 3">
    <name type="scientific">Nocardioides scoriae</name>
    <dbReference type="NCBI Taxonomy" id="642780"/>
    <lineage>
        <taxon>Bacteria</taxon>
        <taxon>Bacillati</taxon>
        <taxon>Actinomycetota</taxon>
        <taxon>Actinomycetes</taxon>
        <taxon>Propionibacteriales</taxon>
        <taxon>Nocardioidaceae</taxon>
        <taxon>Nocardioides</taxon>
    </lineage>
</organism>
<dbReference type="OrthoDB" id="2061990at2"/>
<evidence type="ECO:0000259" key="1">
    <source>
        <dbReference type="PROSITE" id="PS51186"/>
    </source>
</evidence>
<dbReference type="GO" id="GO:0008999">
    <property type="term" value="F:protein-N-terminal-alanine acetyltransferase activity"/>
    <property type="evidence" value="ECO:0007669"/>
    <property type="project" value="TreeGrafter"/>
</dbReference>
<reference evidence="3" key="1">
    <citation type="submission" date="2016-10" db="EMBL/GenBank/DDBJ databases">
        <authorList>
            <person name="Varghese N."/>
            <person name="Submissions S."/>
        </authorList>
    </citation>
    <scope>NUCLEOTIDE SEQUENCE [LARGE SCALE GENOMIC DNA]</scope>
    <source>
        <strain evidence="3">DSM 22127</strain>
    </source>
</reference>
<dbReference type="InterPro" id="IPR016181">
    <property type="entry name" value="Acyl_CoA_acyltransferase"/>
</dbReference>
<keyword evidence="2" id="KW-0808">Transferase</keyword>
<dbReference type="AlphaFoldDB" id="A0A1H1REE8"/>